<dbReference type="PROSITE" id="PS51257">
    <property type="entry name" value="PROKAR_LIPOPROTEIN"/>
    <property type="match status" value="1"/>
</dbReference>
<name>A0A2P6RLU1_ROSCH</name>
<gene>
    <name evidence="1" type="ORF">RchiOBHm_Chr2g0099301</name>
</gene>
<dbReference type="Gramene" id="PRQ47402">
    <property type="protein sequence ID" value="PRQ47402"/>
    <property type="gene ID" value="RchiOBHm_Chr2g0099301"/>
</dbReference>
<dbReference type="AlphaFoldDB" id="A0A2P6RLU1"/>
<sequence length="56" mass="6293">MVAVSRHILKGNFVPSLNLFFFLPTLLVSCLQSSNSSSLLKLSCFKFQFLQLSILN</sequence>
<evidence type="ECO:0000313" key="1">
    <source>
        <dbReference type="EMBL" id="PRQ47402.1"/>
    </source>
</evidence>
<organism evidence="1 2">
    <name type="scientific">Rosa chinensis</name>
    <name type="common">China rose</name>
    <dbReference type="NCBI Taxonomy" id="74649"/>
    <lineage>
        <taxon>Eukaryota</taxon>
        <taxon>Viridiplantae</taxon>
        <taxon>Streptophyta</taxon>
        <taxon>Embryophyta</taxon>
        <taxon>Tracheophyta</taxon>
        <taxon>Spermatophyta</taxon>
        <taxon>Magnoliopsida</taxon>
        <taxon>eudicotyledons</taxon>
        <taxon>Gunneridae</taxon>
        <taxon>Pentapetalae</taxon>
        <taxon>rosids</taxon>
        <taxon>fabids</taxon>
        <taxon>Rosales</taxon>
        <taxon>Rosaceae</taxon>
        <taxon>Rosoideae</taxon>
        <taxon>Rosoideae incertae sedis</taxon>
        <taxon>Rosa</taxon>
    </lineage>
</organism>
<dbReference type="Proteomes" id="UP000238479">
    <property type="component" value="Chromosome 2"/>
</dbReference>
<accession>A0A2P6RLU1</accession>
<dbReference type="EMBL" id="PDCK01000040">
    <property type="protein sequence ID" value="PRQ47402.1"/>
    <property type="molecule type" value="Genomic_DNA"/>
</dbReference>
<evidence type="ECO:0000313" key="2">
    <source>
        <dbReference type="Proteomes" id="UP000238479"/>
    </source>
</evidence>
<keyword evidence="2" id="KW-1185">Reference proteome</keyword>
<comment type="caution">
    <text evidence="1">The sequence shown here is derived from an EMBL/GenBank/DDBJ whole genome shotgun (WGS) entry which is preliminary data.</text>
</comment>
<protein>
    <submittedName>
        <fullName evidence="1">Uncharacterized protein</fullName>
    </submittedName>
</protein>
<proteinExistence type="predicted"/>
<reference evidence="1 2" key="1">
    <citation type="journal article" date="2018" name="Nat. Genet.">
        <title>The Rosa genome provides new insights in the design of modern roses.</title>
        <authorList>
            <person name="Bendahmane M."/>
        </authorList>
    </citation>
    <scope>NUCLEOTIDE SEQUENCE [LARGE SCALE GENOMIC DNA]</scope>
    <source>
        <strain evidence="2">cv. Old Blush</strain>
    </source>
</reference>